<feature type="compositionally biased region" description="Polar residues" evidence="1">
    <location>
        <begin position="68"/>
        <end position="77"/>
    </location>
</feature>
<dbReference type="EMBL" id="ML977006">
    <property type="protein sequence ID" value="KAF1953091.1"/>
    <property type="molecule type" value="Genomic_DNA"/>
</dbReference>
<proteinExistence type="predicted"/>
<keyword evidence="3" id="KW-1185">Reference proteome</keyword>
<feature type="region of interest" description="Disordered" evidence="1">
    <location>
        <begin position="51"/>
        <end position="135"/>
    </location>
</feature>
<name>A0A6A5TKC8_9PLEO</name>
<feature type="compositionally biased region" description="Basic and acidic residues" evidence="1">
    <location>
        <begin position="106"/>
        <end position="135"/>
    </location>
</feature>
<organism evidence="2 3">
    <name type="scientific">Byssothecium circinans</name>
    <dbReference type="NCBI Taxonomy" id="147558"/>
    <lineage>
        <taxon>Eukaryota</taxon>
        <taxon>Fungi</taxon>
        <taxon>Dikarya</taxon>
        <taxon>Ascomycota</taxon>
        <taxon>Pezizomycotina</taxon>
        <taxon>Dothideomycetes</taxon>
        <taxon>Pleosporomycetidae</taxon>
        <taxon>Pleosporales</taxon>
        <taxon>Massarineae</taxon>
        <taxon>Massarinaceae</taxon>
        <taxon>Byssothecium</taxon>
    </lineage>
</organism>
<dbReference type="Proteomes" id="UP000800035">
    <property type="component" value="Unassembled WGS sequence"/>
</dbReference>
<accession>A0A6A5TKC8</accession>
<protein>
    <submittedName>
        <fullName evidence="2">Uncharacterized protein</fullName>
    </submittedName>
</protein>
<evidence type="ECO:0000313" key="2">
    <source>
        <dbReference type="EMBL" id="KAF1953091.1"/>
    </source>
</evidence>
<evidence type="ECO:0000256" key="1">
    <source>
        <dbReference type="SAM" id="MobiDB-lite"/>
    </source>
</evidence>
<reference evidence="2" key="1">
    <citation type="journal article" date="2020" name="Stud. Mycol.">
        <title>101 Dothideomycetes genomes: a test case for predicting lifestyles and emergence of pathogens.</title>
        <authorList>
            <person name="Haridas S."/>
            <person name="Albert R."/>
            <person name="Binder M."/>
            <person name="Bloem J."/>
            <person name="Labutti K."/>
            <person name="Salamov A."/>
            <person name="Andreopoulos B."/>
            <person name="Baker S."/>
            <person name="Barry K."/>
            <person name="Bills G."/>
            <person name="Bluhm B."/>
            <person name="Cannon C."/>
            <person name="Castanera R."/>
            <person name="Culley D."/>
            <person name="Daum C."/>
            <person name="Ezra D."/>
            <person name="Gonzalez J."/>
            <person name="Henrissat B."/>
            <person name="Kuo A."/>
            <person name="Liang C."/>
            <person name="Lipzen A."/>
            <person name="Lutzoni F."/>
            <person name="Magnuson J."/>
            <person name="Mondo S."/>
            <person name="Nolan M."/>
            <person name="Ohm R."/>
            <person name="Pangilinan J."/>
            <person name="Park H.-J."/>
            <person name="Ramirez L."/>
            <person name="Alfaro M."/>
            <person name="Sun H."/>
            <person name="Tritt A."/>
            <person name="Yoshinaga Y."/>
            <person name="Zwiers L.-H."/>
            <person name="Turgeon B."/>
            <person name="Goodwin S."/>
            <person name="Spatafora J."/>
            <person name="Crous P."/>
            <person name="Grigoriev I."/>
        </authorList>
    </citation>
    <scope>NUCLEOTIDE SEQUENCE</scope>
    <source>
        <strain evidence="2">CBS 675.92</strain>
    </source>
</reference>
<gene>
    <name evidence="2" type="ORF">CC80DRAFT_596226</name>
</gene>
<evidence type="ECO:0000313" key="3">
    <source>
        <dbReference type="Proteomes" id="UP000800035"/>
    </source>
</evidence>
<dbReference type="AlphaFoldDB" id="A0A6A5TKC8"/>
<sequence length="135" mass="14808">MTNNHVPMVIRNQALINQSKSRSNAGLAPAPHIKPSVVGRLEAPAAVEIARASDNDKRIFPSPEPLQRLSTPRNSPASADDELEDQYYTSTMTGAPEPLEEQLESSPHDRPGDNENETIPEKEAGFRSDLANRCH</sequence>